<reference evidence="1 2" key="1">
    <citation type="submission" date="2018-12" db="EMBL/GenBank/DDBJ databases">
        <title>Genome sequence from the cellulolytic species, Caldicellulosiruptor changbaiensis.</title>
        <authorList>
            <person name="Blumer-Schuette S.E."/>
            <person name="Mendoza C."/>
        </authorList>
    </citation>
    <scope>NUCLEOTIDE SEQUENCE [LARGE SCALE GENOMIC DNA]</scope>
    <source>
        <strain evidence="1 2">CBS-Z</strain>
    </source>
</reference>
<protein>
    <submittedName>
        <fullName evidence="1">Uncharacterized protein</fullName>
    </submittedName>
</protein>
<dbReference type="Gene3D" id="3.30.1490.480">
    <property type="entry name" value="Endolytic murein transglycosylase"/>
    <property type="match status" value="1"/>
</dbReference>
<evidence type="ECO:0000313" key="1">
    <source>
        <dbReference type="EMBL" id="AZT89785.1"/>
    </source>
</evidence>
<organism evidence="1 2">
    <name type="scientific">Caldicellulosiruptor changbaiensis</name>
    <dbReference type="NCBI Taxonomy" id="1222016"/>
    <lineage>
        <taxon>Bacteria</taxon>
        <taxon>Bacillati</taxon>
        <taxon>Bacillota</taxon>
        <taxon>Bacillota incertae sedis</taxon>
        <taxon>Caldicellulosiruptorales</taxon>
        <taxon>Caldicellulosiruptoraceae</taxon>
        <taxon>Caldicellulosiruptor</taxon>
    </lineage>
</organism>
<dbReference type="RefSeq" id="WP_127351374.1">
    <property type="nucleotide sequence ID" value="NZ_CP034791.1"/>
</dbReference>
<keyword evidence="2" id="KW-1185">Reference proteome</keyword>
<proteinExistence type="predicted"/>
<dbReference type="Proteomes" id="UP000282930">
    <property type="component" value="Chromosome"/>
</dbReference>
<name>A0A3T0D3I9_9FIRM</name>
<evidence type="ECO:0000313" key="2">
    <source>
        <dbReference type="Proteomes" id="UP000282930"/>
    </source>
</evidence>
<sequence>MYFLFSANYNSNKGNLEDKVDIYINSMDNLSNVLYQNGVIQDKNSFDRFLKFINADKKHFKIGKKVTFKKAMTYEEIFETIYQNK</sequence>
<accession>A0A3T0D3I9</accession>
<gene>
    <name evidence="1" type="ORF">ELD05_03460</name>
</gene>
<dbReference type="EMBL" id="CP034791">
    <property type="protein sequence ID" value="AZT89785.1"/>
    <property type="molecule type" value="Genomic_DNA"/>
</dbReference>
<dbReference type="AlphaFoldDB" id="A0A3T0D3I9"/>
<dbReference type="KEGG" id="ccha:ELD05_03460"/>